<feature type="compositionally biased region" description="Basic and acidic residues" evidence="2">
    <location>
        <begin position="171"/>
        <end position="181"/>
    </location>
</feature>
<reference evidence="3 4" key="1">
    <citation type="submission" date="2020-03" db="EMBL/GenBank/DDBJ databases">
        <title>Two novel Motilibacter sp.</title>
        <authorList>
            <person name="Liu S."/>
        </authorList>
    </citation>
    <scope>NUCLEOTIDE SEQUENCE [LARGE SCALE GENOMIC DNA]</scope>
    <source>
        <strain evidence="3 4">E257</strain>
    </source>
</reference>
<protein>
    <submittedName>
        <fullName evidence="3">Uncharacterized protein</fullName>
    </submittedName>
</protein>
<sequence>MAPTPGSGEQGPLGPDAARLLDALLGWARTAADELEGKIATGTPECAMCPLCRAITALRTPSSAGREGAASPIASVASAAAAAAASAAAQYATQYAAEQAARAAAEQAAKAAAEQAARAAAAASAAADRVPPGVQQAVDSVASAGASMLAALKQALADRPAAGTPEAGPLETERKDLRNASDDEGETWD</sequence>
<feature type="region of interest" description="Disordered" evidence="2">
    <location>
        <begin position="157"/>
        <end position="189"/>
    </location>
</feature>
<keyword evidence="4" id="KW-1185">Reference proteome</keyword>
<evidence type="ECO:0000313" key="4">
    <source>
        <dbReference type="Proteomes" id="UP000800981"/>
    </source>
</evidence>
<evidence type="ECO:0000313" key="3">
    <source>
        <dbReference type="EMBL" id="NHC12380.1"/>
    </source>
</evidence>
<comment type="caution">
    <text evidence="3">The sequence shown here is derived from an EMBL/GenBank/DDBJ whole genome shotgun (WGS) entry which is preliminary data.</text>
</comment>
<keyword evidence="1" id="KW-0175">Coiled coil</keyword>
<dbReference type="Proteomes" id="UP000800981">
    <property type="component" value="Unassembled WGS sequence"/>
</dbReference>
<feature type="coiled-coil region" evidence="1">
    <location>
        <begin position="95"/>
        <end position="122"/>
    </location>
</feature>
<organism evidence="3 4">
    <name type="scientific">Motilibacter deserti</name>
    <dbReference type="NCBI Taxonomy" id="2714956"/>
    <lineage>
        <taxon>Bacteria</taxon>
        <taxon>Bacillati</taxon>
        <taxon>Actinomycetota</taxon>
        <taxon>Actinomycetes</taxon>
        <taxon>Motilibacterales</taxon>
        <taxon>Motilibacteraceae</taxon>
        <taxon>Motilibacter</taxon>
    </lineage>
</organism>
<gene>
    <name evidence="3" type="ORF">G9H71_01110</name>
</gene>
<dbReference type="EMBL" id="JAANNP010000001">
    <property type="protein sequence ID" value="NHC12380.1"/>
    <property type="molecule type" value="Genomic_DNA"/>
</dbReference>
<evidence type="ECO:0000256" key="1">
    <source>
        <dbReference type="SAM" id="Coils"/>
    </source>
</evidence>
<dbReference type="RefSeq" id="WP_166276580.1">
    <property type="nucleotide sequence ID" value="NZ_JAANNP010000001.1"/>
</dbReference>
<evidence type="ECO:0000256" key="2">
    <source>
        <dbReference type="SAM" id="MobiDB-lite"/>
    </source>
</evidence>
<name>A0ABX0GRP0_9ACTN</name>
<proteinExistence type="predicted"/>
<accession>A0ABX0GRP0</accession>